<dbReference type="EMBL" id="CACRUH010000101">
    <property type="protein sequence ID" value="VYU83766.1"/>
    <property type="molecule type" value="Genomic_DNA"/>
</dbReference>
<reference evidence="1" key="1">
    <citation type="submission" date="2019-11" db="EMBL/GenBank/DDBJ databases">
        <authorList>
            <person name="Feng L."/>
        </authorList>
    </citation>
    <scope>NUCLEOTIDE SEQUENCE</scope>
    <source>
        <strain evidence="1">ChathewayiLFYP18</strain>
    </source>
</reference>
<name>A0A6N3I3C7_9FIRM</name>
<evidence type="ECO:0008006" key="2">
    <source>
        <dbReference type="Google" id="ProtNLM"/>
    </source>
</evidence>
<dbReference type="RefSeq" id="WP_156834668.1">
    <property type="nucleotide sequence ID" value="NZ_CACRUH010000101.1"/>
</dbReference>
<proteinExistence type="predicted"/>
<gene>
    <name evidence="1" type="ORF">CHLFYP18_04545</name>
</gene>
<organism evidence="1">
    <name type="scientific">Hungatella hathewayi</name>
    <dbReference type="NCBI Taxonomy" id="154046"/>
    <lineage>
        <taxon>Bacteria</taxon>
        <taxon>Bacillati</taxon>
        <taxon>Bacillota</taxon>
        <taxon>Clostridia</taxon>
        <taxon>Lachnospirales</taxon>
        <taxon>Lachnospiraceae</taxon>
        <taxon>Hungatella</taxon>
    </lineage>
</organism>
<sequence>MMFRMKNIGIILIAVVVLLTAGCDISISDKLNLFQGKDITNVILANDKDLLQTPIIYEIYSYEAKNEAKILSVHNTVGDILLSSSDDNKLHVKVNLIQTKSIDDLSTKIDNLKVIPQYQDDVVFFEPLALDEKTNYWKWISDNCNANGIKVDFAIQIPNTVQEIRIYNELGNINLDGITSRVYAQTDLGDIIGRNITPLDSAIFISKLSMNSPNGIDISFSDIEKTNKITAGIQVGNVNLSMPPNEKYMHETKAKMQTEYNQPMFERSNECRERCFQKFEKIEAKEDMTIITTTLEKAGNTVSIN</sequence>
<protein>
    <recommendedName>
        <fullName evidence="2">Lipoprotein</fullName>
    </recommendedName>
</protein>
<dbReference type="PROSITE" id="PS51257">
    <property type="entry name" value="PROKAR_LIPOPROTEIN"/>
    <property type="match status" value="1"/>
</dbReference>
<evidence type="ECO:0000313" key="1">
    <source>
        <dbReference type="EMBL" id="VYU83766.1"/>
    </source>
</evidence>
<accession>A0A6N3I3C7</accession>
<dbReference type="AlphaFoldDB" id="A0A6N3I3C7"/>